<name>A0A0E9WLV5_ANGAN</name>
<protein>
    <submittedName>
        <fullName evidence="1">Uncharacterized protein</fullName>
    </submittedName>
</protein>
<evidence type="ECO:0000313" key="1">
    <source>
        <dbReference type="EMBL" id="JAH91317.1"/>
    </source>
</evidence>
<organism evidence="1">
    <name type="scientific">Anguilla anguilla</name>
    <name type="common">European freshwater eel</name>
    <name type="synonym">Muraena anguilla</name>
    <dbReference type="NCBI Taxonomy" id="7936"/>
    <lineage>
        <taxon>Eukaryota</taxon>
        <taxon>Metazoa</taxon>
        <taxon>Chordata</taxon>
        <taxon>Craniata</taxon>
        <taxon>Vertebrata</taxon>
        <taxon>Euteleostomi</taxon>
        <taxon>Actinopterygii</taxon>
        <taxon>Neopterygii</taxon>
        <taxon>Teleostei</taxon>
        <taxon>Anguilliformes</taxon>
        <taxon>Anguillidae</taxon>
        <taxon>Anguilla</taxon>
    </lineage>
</organism>
<reference evidence="1" key="1">
    <citation type="submission" date="2014-11" db="EMBL/GenBank/DDBJ databases">
        <authorList>
            <person name="Amaro Gonzalez C."/>
        </authorList>
    </citation>
    <scope>NUCLEOTIDE SEQUENCE</scope>
</reference>
<accession>A0A0E9WLV5</accession>
<dbReference type="AlphaFoldDB" id="A0A0E9WLV5"/>
<dbReference type="EMBL" id="GBXM01017260">
    <property type="protein sequence ID" value="JAH91317.1"/>
    <property type="molecule type" value="Transcribed_RNA"/>
</dbReference>
<sequence>MSPTGDNNVFPGLSRILQYRTSVGTALFFRIKDVVSLTEAKTSQG</sequence>
<reference evidence="1" key="2">
    <citation type="journal article" date="2015" name="Fish Shellfish Immunol.">
        <title>Early steps in the European eel (Anguilla anguilla)-Vibrio vulnificus interaction in the gills: Role of the RtxA13 toxin.</title>
        <authorList>
            <person name="Callol A."/>
            <person name="Pajuelo D."/>
            <person name="Ebbesson L."/>
            <person name="Teles M."/>
            <person name="MacKenzie S."/>
            <person name="Amaro C."/>
        </authorList>
    </citation>
    <scope>NUCLEOTIDE SEQUENCE</scope>
</reference>
<proteinExistence type="predicted"/>